<protein>
    <recommendedName>
        <fullName evidence="3">Lipoprotein</fullName>
    </recommendedName>
</protein>
<sequence>MRIILTLLVLLLSGCTHYLYQGDFSANDAFGKERQYRLYWTKTDKFLFGSSAGPLVLDITCDAPKTFEENEQGIFLRLPKDEFEGSEVADPTAYYCGEVKNLQKLDSYSSGPIQFSISCKPIVDEWARIKPVFIAQSDDYQVDIKVVKDWSLFGGALESKRLDCLANEAGQ</sequence>
<dbReference type="Proteomes" id="UP000315439">
    <property type="component" value="Unassembled WGS sequence"/>
</dbReference>
<gene>
    <name evidence="1" type="ORF">FLL46_12565</name>
</gene>
<evidence type="ECO:0008006" key="3">
    <source>
        <dbReference type="Google" id="ProtNLM"/>
    </source>
</evidence>
<evidence type="ECO:0000313" key="2">
    <source>
        <dbReference type="Proteomes" id="UP000315439"/>
    </source>
</evidence>
<reference evidence="1 2" key="1">
    <citation type="submission" date="2019-07" db="EMBL/GenBank/DDBJ databases">
        <title>Draft genome for Aliikangiella sp. M105.</title>
        <authorList>
            <person name="Wang G."/>
        </authorList>
    </citation>
    <scope>NUCLEOTIDE SEQUENCE [LARGE SCALE GENOMIC DNA]</scope>
    <source>
        <strain evidence="1 2">M105</strain>
    </source>
</reference>
<comment type="caution">
    <text evidence="1">The sequence shown here is derived from an EMBL/GenBank/DDBJ whole genome shotgun (WGS) entry which is preliminary data.</text>
</comment>
<accession>A0A545UCU0</accession>
<keyword evidence="2" id="KW-1185">Reference proteome</keyword>
<proteinExistence type="predicted"/>
<dbReference type="PROSITE" id="PS51257">
    <property type="entry name" value="PROKAR_LIPOPROTEIN"/>
    <property type="match status" value="1"/>
</dbReference>
<dbReference type="AlphaFoldDB" id="A0A545UCU0"/>
<name>A0A545UCU0_9GAMM</name>
<organism evidence="1 2">
    <name type="scientific">Aliikangiella coralliicola</name>
    <dbReference type="NCBI Taxonomy" id="2592383"/>
    <lineage>
        <taxon>Bacteria</taxon>
        <taxon>Pseudomonadati</taxon>
        <taxon>Pseudomonadota</taxon>
        <taxon>Gammaproteobacteria</taxon>
        <taxon>Oceanospirillales</taxon>
        <taxon>Pleioneaceae</taxon>
        <taxon>Aliikangiella</taxon>
    </lineage>
</organism>
<dbReference type="EMBL" id="VIKS01000008">
    <property type="protein sequence ID" value="TQV87278.1"/>
    <property type="molecule type" value="Genomic_DNA"/>
</dbReference>
<dbReference type="RefSeq" id="WP_142893869.1">
    <property type="nucleotide sequence ID" value="NZ_ML660164.1"/>
</dbReference>
<evidence type="ECO:0000313" key="1">
    <source>
        <dbReference type="EMBL" id="TQV87278.1"/>
    </source>
</evidence>